<organism evidence="6 7">
    <name type="scientific">Staphylococcus delphini</name>
    <dbReference type="NCBI Taxonomy" id="53344"/>
    <lineage>
        <taxon>Bacteria</taxon>
        <taxon>Bacillati</taxon>
        <taxon>Bacillota</taxon>
        <taxon>Bacilli</taxon>
        <taxon>Bacillales</taxon>
        <taxon>Staphylococcaceae</taxon>
        <taxon>Staphylococcus</taxon>
        <taxon>Staphylococcus intermedius group</taxon>
    </lineage>
</organism>
<feature type="compositionally biased region" description="Low complexity" evidence="2">
    <location>
        <begin position="89"/>
        <end position="104"/>
    </location>
</feature>
<dbReference type="GO" id="GO:0009166">
    <property type="term" value="P:nucleotide catabolic process"/>
    <property type="evidence" value="ECO:0007669"/>
    <property type="project" value="InterPro"/>
</dbReference>
<feature type="domain" description="5'-Nucleotidase C-terminal" evidence="5">
    <location>
        <begin position="450"/>
        <end position="617"/>
    </location>
</feature>
<feature type="compositionally biased region" description="Polar residues" evidence="2">
    <location>
        <begin position="655"/>
        <end position="671"/>
    </location>
</feature>
<proteinExistence type="predicted"/>
<evidence type="ECO:0000256" key="3">
    <source>
        <dbReference type="SAM" id="SignalP"/>
    </source>
</evidence>
<evidence type="ECO:0000313" key="6">
    <source>
        <dbReference type="EMBL" id="PCF56554.1"/>
    </source>
</evidence>
<dbReference type="InterPro" id="IPR029052">
    <property type="entry name" value="Metallo-depent_PP-like"/>
</dbReference>
<reference evidence="6 7" key="1">
    <citation type="journal article" date="2017" name="PLoS ONE">
        <title>Development of a real-time PCR for detection of Staphylococcus pseudintermedius using a novel automated comparison of whole-genome sequences.</title>
        <authorList>
            <person name="Verstappen K.M."/>
            <person name="Huijbregts L."/>
            <person name="Spaninks M."/>
            <person name="Wagenaar J.A."/>
            <person name="Fluit A.C."/>
            <person name="Duim B."/>
        </authorList>
    </citation>
    <scope>NUCLEOTIDE SEQUENCE [LARGE SCALE GENOMIC DNA]</scope>
    <source>
        <strain evidence="6 7">215070706401-1</strain>
    </source>
</reference>
<dbReference type="Gene3D" id="3.90.780.10">
    <property type="entry name" value="5'-Nucleotidase, C-terminal domain"/>
    <property type="match status" value="1"/>
</dbReference>
<dbReference type="GO" id="GO:0008768">
    <property type="term" value="F:UDP-sugar diphosphatase activity"/>
    <property type="evidence" value="ECO:0007669"/>
    <property type="project" value="TreeGrafter"/>
</dbReference>
<dbReference type="Gene3D" id="3.60.21.10">
    <property type="match status" value="1"/>
</dbReference>
<dbReference type="Pfam" id="PF00149">
    <property type="entry name" value="Metallophos"/>
    <property type="match status" value="1"/>
</dbReference>
<feature type="domain" description="Calcineurin-like phosphoesterase" evidence="4">
    <location>
        <begin position="157"/>
        <end position="366"/>
    </location>
</feature>
<sequence>MKGTGLKSMMLLMVLVIAVLVFNNVSSDAAEQTSQQAAPETQVEANAKTTATQASQPDVTSQQPATTKETAQMASESVTAVKQEENKPTVTTAATEDDTTQASAPVTEASATKATTDNVAQAEKDTPMMLRLSTKEAQPEATSTERASHETTTTTHTILHTNDIHGRMVEEKDRVLGMAKLKTLKEQQNPDLLVDAGDAFQGLPLSNQSKGEEMAKAMNAVGYDAMTAGNHEFDFGYDQLKKLEGMLNFPIVSSNVYKDGKLAFKPSVMIQKNGVRYGIIGVTTPETKTKTSPTGIVGVTFADPLTSVTREMDRLNGQVDVFVVLSHLGIDPTTKEAWRGDDLTRQLSQNKQYHHPIFVIDGHSHTVIEHGQKFEQDVLAQTGTALANVGKLTFEQTGKQFSNAEASLLNVKSLADLQPDAAVKAQVDKANEAFLKATSEVIIPNNTVDFQGERDDVRTHETNLGNAITDAMEAYGQKGFSRPSDFAVTNSGGIRASIAKGKVTLNDVITVLPFGNTIAQISVKGSDVWKAFEHSLSAPTMTTDGQTQLSANGGLLQVSKSIQVYFDMNKAPGERINAIRVLNKQTGQFEDLDMSRTYAVAMNDFTASGGDGFDMFGGPREEGISLEQVFANYLKTADLSQYATTEPQRIMNGKPAQNSETPKTTPPSSKGDNVIPFPQTKPSKVAPMTKVPTADGQSQQTAMHAASEHRGTAQSMAPAVSMTSTNATEMTGQAHMAMTQNVSASGHDTAKNGAQQLPNTGATEQAPIVGGLFMLGAGLVIMRRQKHRA</sequence>
<feature type="region of interest" description="Disordered" evidence="2">
    <location>
        <begin position="645"/>
        <end position="699"/>
    </location>
</feature>
<dbReference type="Proteomes" id="UP000218335">
    <property type="component" value="Unassembled WGS sequence"/>
</dbReference>
<dbReference type="SUPFAM" id="SSF56300">
    <property type="entry name" value="Metallo-dependent phosphatases"/>
    <property type="match status" value="1"/>
</dbReference>
<evidence type="ECO:0000259" key="5">
    <source>
        <dbReference type="Pfam" id="PF02872"/>
    </source>
</evidence>
<dbReference type="InterPro" id="IPR004843">
    <property type="entry name" value="Calcineurin-like_PHP"/>
</dbReference>
<keyword evidence="1 3" id="KW-0732">Signal</keyword>
<feature type="compositionally biased region" description="Polar residues" evidence="2">
    <location>
        <begin position="33"/>
        <end position="80"/>
    </location>
</feature>
<comment type="caution">
    <text evidence="6">The sequence shown here is derived from an EMBL/GenBank/DDBJ whole genome shotgun (WGS) entry which is preliminary data.</text>
</comment>
<protein>
    <submittedName>
        <fullName evidence="6">Multifunctional 2',3'-cyclic-nucleotide 2'-phosphodiesterase/5'-nucleotidase/3'-nucleotidase</fullName>
    </submittedName>
</protein>
<feature type="compositionally biased region" description="Polar residues" evidence="2">
    <location>
        <begin position="109"/>
        <end position="119"/>
    </location>
</feature>
<dbReference type="EMBL" id="MWUU01000003">
    <property type="protein sequence ID" value="PCF56554.1"/>
    <property type="molecule type" value="Genomic_DNA"/>
</dbReference>
<dbReference type="GO" id="GO:0008253">
    <property type="term" value="F:5'-nucleotidase activity"/>
    <property type="evidence" value="ECO:0007669"/>
    <property type="project" value="TreeGrafter"/>
</dbReference>
<dbReference type="PANTHER" id="PTHR11575:SF24">
    <property type="entry name" value="5'-NUCLEOTIDASE"/>
    <property type="match status" value="1"/>
</dbReference>
<dbReference type="NCBIfam" id="TIGR01167">
    <property type="entry name" value="LPXTG_anchor"/>
    <property type="match status" value="1"/>
</dbReference>
<evidence type="ECO:0000313" key="7">
    <source>
        <dbReference type="Proteomes" id="UP000218335"/>
    </source>
</evidence>
<gene>
    <name evidence="6" type="ORF">B5C08_03630</name>
</gene>
<feature type="chain" id="PRO_5012426806" evidence="3">
    <location>
        <begin position="30"/>
        <end position="789"/>
    </location>
</feature>
<evidence type="ECO:0000256" key="2">
    <source>
        <dbReference type="SAM" id="MobiDB-lite"/>
    </source>
</evidence>
<evidence type="ECO:0000256" key="1">
    <source>
        <dbReference type="ARBA" id="ARBA00022729"/>
    </source>
</evidence>
<dbReference type="InterPro" id="IPR008334">
    <property type="entry name" value="5'-Nucleotdase_C"/>
</dbReference>
<dbReference type="PANTHER" id="PTHR11575">
    <property type="entry name" value="5'-NUCLEOTIDASE-RELATED"/>
    <property type="match status" value="1"/>
</dbReference>
<dbReference type="InterPro" id="IPR036907">
    <property type="entry name" value="5'-Nucleotdase_C_sf"/>
</dbReference>
<accession>A0A2A4GZH4</accession>
<dbReference type="PRINTS" id="PR01607">
    <property type="entry name" value="APYRASEFAMLY"/>
</dbReference>
<dbReference type="RefSeq" id="WP_096591017.1">
    <property type="nucleotide sequence ID" value="NZ_MWUU01000003.1"/>
</dbReference>
<feature type="region of interest" description="Disordered" evidence="2">
    <location>
        <begin position="33"/>
        <end position="122"/>
    </location>
</feature>
<feature type="signal peptide" evidence="3">
    <location>
        <begin position="1"/>
        <end position="29"/>
    </location>
</feature>
<dbReference type="SUPFAM" id="SSF55816">
    <property type="entry name" value="5'-nucleotidase (syn. UDP-sugar hydrolase), C-terminal domain"/>
    <property type="match status" value="1"/>
</dbReference>
<dbReference type="Pfam" id="PF02872">
    <property type="entry name" value="5_nucleotid_C"/>
    <property type="match status" value="1"/>
</dbReference>
<evidence type="ECO:0000259" key="4">
    <source>
        <dbReference type="Pfam" id="PF00149"/>
    </source>
</evidence>
<dbReference type="GO" id="GO:0030288">
    <property type="term" value="C:outer membrane-bounded periplasmic space"/>
    <property type="evidence" value="ECO:0007669"/>
    <property type="project" value="TreeGrafter"/>
</dbReference>
<name>A0A2A4GZH4_9STAP</name>
<dbReference type="AlphaFoldDB" id="A0A2A4GZH4"/>
<dbReference type="InterPro" id="IPR006179">
    <property type="entry name" value="5_nucleotidase/apyrase"/>
</dbReference>